<dbReference type="Gene3D" id="2.170.130.10">
    <property type="entry name" value="TonB-dependent receptor, plug domain"/>
    <property type="match status" value="1"/>
</dbReference>
<evidence type="ECO:0000256" key="7">
    <source>
        <dbReference type="PROSITE-ProRule" id="PRU01360"/>
    </source>
</evidence>
<dbReference type="InterPro" id="IPR037066">
    <property type="entry name" value="Plug_dom_sf"/>
</dbReference>
<gene>
    <name evidence="9" type="ORF">FHX64_000956</name>
</gene>
<dbReference type="Gene3D" id="3.55.50.30">
    <property type="match status" value="1"/>
</dbReference>
<comment type="similarity">
    <text evidence="7">Belongs to the TonB-dependent receptor family.</text>
</comment>
<keyword evidence="5 7" id="KW-0472">Membrane</keyword>
<dbReference type="NCBIfam" id="TIGR04057">
    <property type="entry name" value="SusC_RagA_signa"/>
    <property type="match status" value="1"/>
</dbReference>
<dbReference type="GO" id="GO:0009279">
    <property type="term" value="C:cell outer membrane"/>
    <property type="evidence" value="ECO:0007669"/>
    <property type="project" value="UniProtKB-SubCell"/>
</dbReference>
<dbReference type="SUPFAM" id="SSF56935">
    <property type="entry name" value="Porins"/>
    <property type="match status" value="1"/>
</dbReference>
<evidence type="ECO:0000256" key="3">
    <source>
        <dbReference type="ARBA" id="ARBA00022452"/>
    </source>
</evidence>
<dbReference type="Gene3D" id="2.60.40.1120">
    <property type="entry name" value="Carboxypeptidase-like, regulatory domain"/>
    <property type="match status" value="1"/>
</dbReference>
<dbReference type="FunFam" id="2.60.40.1120:FF:000003">
    <property type="entry name" value="Outer membrane protein Omp121"/>
    <property type="match status" value="1"/>
</dbReference>
<dbReference type="Pfam" id="PF13715">
    <property type="entry name" value="CarbopepD_reg_2"/>
    <property type="match status" value="1"/>
</dbReference>
<dbReference type="InterPro" id="IPR023997">
    <property type="entry name" value="TonB-dep_OMP_SusC/RagA_CS"/>
</dbReference>
<evidence type="ECO:0000313" key="10">
    <source>
        <dbReference type="Proteomes" id="UP000544222"/>
    </source>
</evidence>
<dbReference type="NCBIfam" id="TIGR04056">
    <property type="entry name" value="OMP_RagA_SusC"/>
    <property type="match status" value="1"/>
</dbReference>
<evidence type="ECO:0000313" key="9">
    <source>
        <dbReference type="EMBL" id="MBB3186793.1"/>
    </source>
</evidence>
<keyword evidence="3 7" id="KW-1134">Transmembrane beta strand</keyword>
<comment type="subcellular location">
    <subcellularLocation>
        <location evidence="1 7">Cell outer membrane</location>
        <topology evidence="1 7">Multi-pass membrane protein</topology>
    </subcellularLocation>
</comment>
<evidence type="ECO:0000256" key="4">
    <source>
        <dbReference type="ARBA" id="ARBA00022692"/>
    </source>
</evidence>
<evidence type="ECO:0000259" key="8">
    <source>
        <dbReference type="Pfam" id="PF07715"/>
    </source>
</evidence>
<dbReference type="Proteomes" id="UP000544222">
    <property type="component" value="Unassembled WGS sequence"/>
</dbReference>
<comment type="caution">
    <text evidence="9">The sequence shown here is derived from an EMBL/GenBank/DDBJ whole genome shotgun (WGS) entry which is preliminary data.</text>
</comment>
<dbReference type="Pfam" id="PF07715">
    <property type="entry name" value="Plug"/>
    <property type="match status" value="1"/>
</dbReference>
<keyword evidence="4 7" id="KW-0812">Transmembrane</keyword>
<name>A0A7W5DR95_9PORP</name>
<organism evidence="9 10">
    <name type="scientific">Microbacter margulisiae</name>
    <dbReference type="NCBI Taxonomy" id="1350067"/>
    <lineage>
        <taxon>Bacteria</taxon>
        <taxon>Pseudomonadati</taxon>
        <taxon>Bacteroidota</taxon>
        <taxon>Bacteroidia</taxon>
        <taxon>Bacteroidales</taxon>
        <taxon>Porphyromonadaceae</taxon>
        <taxon>Microbacter</taxon>
    </lineage>
</organism>
<dbReference type="InterPro" id="IPR036942">
    <property type="entry name" value="Beta-barrel_TonB_sf"/>
</dbReference>
<dbReference type="EMBL" id="JACHYB010000001">
    <property type="protein sequence ID" value="MBB3186793.1"/>
    <property type="molecule type" value="Genomic_DNA"/>
</dbReference>
<dbReference type="PROSITE" id="PS52016">
    <property type="entry name" value="TONB_DEPENDENT_REC_3"/>
    <property type="match status" value="1"/>
</dbReference>
<dbReference type="InterPro" id="IPR012910">
    <property type="entry name" value="Plug_dom"/>
</dbReference>
<feature type="domain" description="TonB-dependent receptor plug" evidence="8">
    <location>
        <begin position="227"/>
        <end position="352"/>
    </location>
</feature>
<protein>
    <submittedName>
        <fullName evidence="9">TonB-linked SusC/RagA family outer membrane protein</fullName>
    </submittedName>
</protein>
<sequence>MNIKRHIVETEVVQRFMYSFFGRLLSVLMLLFLVQAFSAPKLDAQTKKVTLHVTNAPLARVLNDLSKQTGYKFFYSDNVTNTRENVTLRVINKPLNEVLTQIFARQDIAFTLKNNQILLYKKGASSEAERQPTHEERIEGVVTDEKGEPLIGASVVVKGTTKGTITDVNGKYSLMVPSHSIIQYSYIGYESKDMQVGTSSRMDISLNASSKSLNEVVVTALGIKRDKKALGYAVQEVKGSDLLQAHENNFTNDLSGKVAGLQVVRSSNGPAGSSKILLRGSNSLTGDNQPLIVVDGIPMNNFTGASNTDFWNPSIDMGNGLSDINPDDIASISILKGPSAAALYGSRAGNGVILITTKSGQHTQGLGIRISSSTQFETLFMVPELQNTFGQGSYGSYNKLSTTSWGPAATGQTIQSWNGNNVPMHIYNNINNFFQTGLTTTENVAFEQQVKGTSLYTSFTRADDGSLVPGTTLARTDLMVHAISKFGKDDRWTLETKVQYINAAAKNRPINGQNASNYFATLFSTPRSLDIRQFNPPTDKYGSMIWYNTNGYNPYWLIKYNLNQDTRDRFLMFASLKYDFTNWLNLDVKAGSDLYSTRYLNQTYAGSPLAITGSYGTSKDQFFENDYSTLLTAHKDNVFGKLGGMVNLGGNLMETQSSSIGGSAGALVVPNLFTLNNAVGNPSINQSFSEKKINSVYGSLQLNWDGYLFLDGTLRNDWTSTLSPENRSFFYPSLNFSWVINDMLNKIGSGMPSWFDFAKLRASFAQVGNDLSPYQLYNTYSISKDPLGSVTASNGSSTLFNENVKNELISSYEVGTELHFLQNRLSLDVSLYKSNATRQLLNLPIDPMSGYSSMKINAGNIQNKGVEVQANATLLQLKNSFTWLLSSNFSSNQNKIISLYPGVTKYALGGFDNLQILAVPGEIYGAIYGTKFARVADPKSPYNGKMILNNGLPTSDGQSYYLGSQQPKALWSFTSSWGFKGFQLSMMVDMRFGGKMYSATNFNLQMAGVAAVTAPNGQRQDFVVPGVTSDGNGGYTPNTTKVSVQDYWTKGIASSGNLGIDEANVYDATNIRIRNIELSYTFNKKLLRHTPFQAIQLSASCNNAFMLYSKMHGVDPEAVFATSTNATGFENAAQPTLRTYTFNVSFGF</sequence>
<evidence type="ECO:0000256" key="5">
    <source>
        <dbReference type="ARBA" id="ARBA00023136"/>
    </source>
</evidence>
<keyword evidence="2 7" id="KW-0813">Transport</keyword>
<dbReference type="Gene3D" id="2.40.170.20">
    <property type="entry name" value="TonB-dependent receptor, beta-barrel domain"/>
    <property type="match status" value="1"/>
</dbReference>
<accession>A0A7W5DR95</accession>
<keyword evidence="6 7" id="KW-0998">Cell outer membrane</keyword>
<evidence type="ECO:0000256" key="6">
    <source>
        <dbReference type="ARBA" id="ARBA00023237"/>
    </source>
</evidence>
<dbReference type="InterPro" id="IPR039426">
    <property type="entry name" value="TonB-dep_rcpt-like"/>
</dbReference>
<proteinExistence type="inferred from homology"/>
<dbReference type="InterPro" id="IPR008969">
    <property type="entry name" value="CarboxyPept-like_regulatory"/>
</dbReference>
<dbReference type="AlphaFoldDB" id="A0A7W5DR95"/>
<evidence type="ECO:0000256" key="2">
    <source>
        <dbReference type="ARBA" id="ARBA00022448"/>
    </source>
</evidence>
<evidence type="ECO:0000256" key="1">
    <source>
        <dbReference type="ARBA" id="ARBA00004571"/>
    </source>
</evidence>
<dbReference type="InterPro" id="IPR023996">
    <property type="entry name" value="TonB-dep_OMP_SusC/RagA"/>
</dbReference>
<dbReference type="RefSeq" id="WP_246392300.1">
    <property type="nucleotide sequence ID" value="NZ_JACHYB010000001.1"/>
</dbReference>
<keyword evidence="10" id="KW-1185">Reference proteome</keyword>
<dbReference type="SUPFAM" id="SSF49464">
    <property type="entry name" value="Carboxypeptidase regulatory domain-like"/>
    <property type="match status" value="1"/>
</dbReference>
<reference evidence="9 10" key="1">
    <citation type="submission" date="2020-08" db="EMBL/GenBank/DDBJ databases">
        <title>Genomic Encyclopedia of Type Strains, Phase IV (KMG-IV): sequencing the most valuable type-strain genomes for metagenomic binning, comparative biology and taxonomic classification.</title>
        <authorList>
            <person name="Goeker M."/>
        </authorList>
    </citation>
    <scope>NUCLEOTIDE SEQUENCE [LARGE SCALE GENOMIC DNA]</scope>
    <source>
        <strain evidence="9 10">DSM 27471</strain>
    </source>
</reference>